<evidence type="ECO:0000313" key="2">
    <source>
        <dbReference type="Proteomes" id="UP000015105"/>
    </source>
</evidence>
<dbReference type="EnsemblPlants" id="AET3Gv20728000.5">
    <property type="protein sequence ID" value="AET3Gv20728000.5"/>
    <property type="gene ID" value="AET3Gv20728000"/>
</dbReference>
<reference evidence="2" key="2">
    <citation type="journal article" date="2017" name="Nat. Plants">
        <title>The Aegilops tauschii genome reveals multiple impacts of transposons.</title>
        <authorList>
            <person name="Zhao G."/>
            <person name="Zou C."/>
            <person name="Li K."/>
            <person name="Wang K."/>
            <person name="Li T."/>
            <person name="Gao L."/>
            <person name="Zhang X."/>
            <person name="Wang H."/>
            <person name="Yang Z."/>
            <person name="Liu X."/>
            <person name="Jiang W."/>
            <person name="Mao L."/>
            <person name="Kong X."/>
            <person name="Jiao Y."/>
            <person name="Jia J."/>
        </authorList>
    </citation>
    <scope>NUCLEOTIDE SEQUENCE [LARGE SCALE GENOMIC DNA]</scope>
    <source>
        <strain evidence="2">cv. AL8/78</strain>
    </source>
</reference>
<reference evidence="1" key="3">
    <citation type="journal article" date="2017" name="Nature">
        <title>Genome sequence of the progenitor of the wheat D genome Aegilops tauschii.</title>
        <authorList>
            <person name="Luo M.C."/>
            <person name="Gu Y.Q."/>
            <person name="Puiu D."/>
            <person name="Wang H."/>
            <person name="Twardziok S.O."/>
            <person name="Deal K.R."/>
            <person name="Huo N."/>
            <person name="Zhu T."/>
            <person name="Wang L."/>
            <person name="Wang Y."/>
            <person name="McGuire P.E."/>
            <person name="Liu S."/>
            <person name="Long H."/>
            <person name="Ramasamy R.K."/>
            <person name="Rodriguez J.C."/>
            <person name="Van S.L."/>
            <person name="Yuan L."/>
            <person name="Wang Z."/>
            <person name="Xia Z."/>
            <person name="Xiao L."/>
            <person name="Anderson O.D."/>
            <person name="Ouyang S."/>
            <person name="Liang Y."/>
            <person name="Zimin A.V."/>
            <person name="Pertea G."/>
            <person name="Qi P."/>
            <person name="Bennetzen J.L."/>
            <person name="Dai X."/>
            <person name="Dawson M.W."/>
            <person name="Muller H.G."/>
            <person name="Kugler K."/>
            <person name="Rivarola-Duarte L."/>
            <person name="Spannagl M."/>
            <person name="Mayer K.F.X."/>
            <person name="Lu F.H."/>
            <person name="Bevan M.W."/>
            <person name="Leroy P."/>
            <person name="Li P."/>
            <person name="You F.M."/>
            <person name="Sun Q."/>
            <person name="Liu Z."/>
            <person name="Lyons E."/>
            <person name="Wicker T."/>
            <person name="Salzberg S.L."/>
            <person name="Devos K.M."/>
            <person name="Dvorak J."/>
        </authorList>
    </citation>
    <scope>NUCLEOTIDE SEQUENCE [LARGE SCALE GENOMIC DNA]</scope>
    <source>
        <strain evidence="1">cv. AL8/78</strain>
    </source>
</reference>
<organism evidence="1 2">
    <name type="scientific">Aegilops tauschii subsp. strangulata</name>
    <name type="common">Goatgrass</name>
    <dbReference type="NCBI Taxonomy" id="200361"/>
    <lineage>
        <taxon>Eukaryota</taxon>
        <taxon>Viridiplantae</taxon>
        <taxon>Streptophyta</taxon>
        <taxon>Embryophyta</taxon>
        <taxon>Tracheophyta</taxon>
        <taxon>Spermatophyta</taxon>
        <taxon>Magnoliopsida</taxon>
        <taxon>Liliopsida</taxon>
        <taxon>Poales</taxon>
        <taxon>Poaceae</taxon>
        <taxon>BOP clade</taxon>
        <taxon>Pooideae</taxon>
        <taxon>Triticodae</taxon>
        <taxon>Triticeae</taxon>
        <taxon>Triticinae</taxon>
        <taxon>Aegilops</taxon>
    </lineage>
</organism>
<reference evidence="2" key="1">
    <citation type="journal article" date="2014" name="Science">
        <title>Ancient hybridizations among the ancestral genomes of bread wheat.</title>
        <authorList>
            <consortium name="International Wheat Genome Sequencing Consortium,"/>
            <person name="Marcussen T."/>
            <person name="Sandve S.R."/>
            <person name="Heier L."/>
            <person name="Spannagl M."/>
            <person name="Pfeifer M."/>
            <person name="Jakobsen K.S."/>
            <person name="Wulff B.B."/>
            <person name="Steuernagel B."/>
            <person name="Mayer K.F."/>
            <person name="Olsen O.A."/>
        </authorList>
    </citation>
    <scope>NUCLEOTIDE SEQUENCE [LARGE SCALE GENOMIC DNA]</scope>
    <source>
        <strain evidence="2">cv. AL8/78</strain>
    </source>
</reference>
<sequence length="91" mass="10257">VLKMETCISSVQNIRASFCPLLSLEKGEFIVTGSGDSNVYFYDLARPKNSCVNKLQGTRLSSNGSSLESRGKFARLIRFRRYSYCMETSKN</sequence>
<accession>A0A453FNJ0</accession>
<dbReference type="Gramene" id="AET3Gv20728000.5">
    <property type="protein sequence ID" value="AET3Gv20728000.5"/>
    <property type="gene ID" value="AET3Gv20728000"/>
</dbReference>
<dbReference type="SUPFAM" id="SSF50978">
    <property type="entry name" value="WD40 repeat-like"/>
    <property type="match status" value="1"/>
</dbReference>
<name>A0A453FNJ0_AEGTS</name>
<dbReference type="InterPro" id="IPR036322">
    <property type="entry name" value="WD40_repeat_dom_sf"/>
</dbReference>
<reference evidence="1" key="4">
    <citation type="submission" date="2019-03" db="UniProtKB">
        <authorList>
            <consortium name="EnsemblPlants"/>
        </authorList>
    </citation>
    <scope>IDENTIFICATION</scope>
</reference>
<dbReference type="Proteomes" id="UP000015105">
    <property type="component" value="Chromosome 3D"/>
</dbReference>
<reference evidence="1" key="5">
    <citation type="journal article" date="2021" name="G3 (Bethesda)">
        <title>Aegilops tauschii genome assembly Aet v5.0 features greater sequence contiguity and improved annotation.</title>
        <authorList>
            <person name="Wang L."/>
            <person name="Zhu T."/>
            <person name="Rodriguez J.C."/>
            <person name="Deal K.R."/>
            <person name="Dubcovsky J."/>
            <person name="McGuire P.E."/>
            <person name="Lux T."/>
            <person name="Spannagl M."/>
            <person name="Mayer K.F.X."/>
            <person name="Baldrich P."/>
            <person name="Meyers B.C."/>
            <person name="Huo N."/>
            <person name="Gu Y.Q."/>
            <person name="Zhou H."/>
            <person name="Devos K.M."/>
            <person name="Bennetzen J.L."/>
            <person name="Unver T."/>
            <person name="Budak H."/>
            <person name="Gulick P.J."/>
            <person name="Galiba G."/>
            <person name="Kalapos B."/>
            <person name="Nelson D.R."/>
            <person name="Li P."/>
            <person name="You F.M."/>
            <person name="Luo M.C."/>
            <person name="Dvorak J."/>
        </authorList>
    </citation>
    <scope>NUCLEOTIDE SEQUENCE [LARGE SCALE GENOMIC DNA]</scope>
    <source>
        <strain evidence="1">cv. AL8/78</strain>
    </source>
</reference>
<keyword evidence="2" id="KW-1185">Reference proteome</keyword>
<protein>
    <submittedName>
        <fullName evidence="1">Uncharacterized protein</fullName>
    </submittedName>
</protein>
<dbReference type="AlphaFoldDB" id="A0A453FNJ0"/>
<proteinExistence type="predicted"/>
<evidence type="ECO:0000313" key="1">
    <source>
        <dbReference type="EnsemblPlants" id="AET3Gv20728000.5"/>
    </source>
</evidence>